<geneLocation type="plasmid" evidence="2 3">
    <name>pXF51</name>
</geneLocation>
<keyword evidence="1" id="KW-1133">Transmembrane helix</keyword>
<organism evidence="2 3">
    <name type="scientific">Xylella fastidiosa (strain 9a5c)</name>
    <dbReference type="NCBI Taxonomy" id="160492"/>
    <lineage>
        <taxon>Bacteria</taxon>
        <taxon>Pseudomonadati</taxon>
        <taxon>Pseudomonadota</taxon>
        <taxon>Gammaproteobacteria</taxon>
        <taxon>Lysobacterales</taxon>
        <taxon>Lysobacteraceae</taxon>
        <taxon>Xylella</taxon>
    </lineage>
</organism>
<dbReference type="Proteomes" id="UP000000812">
    <property type="component" value="Plasmid pXF51"/>
</dbReference>
<reference evidence="2 3" key="1">
    <citation type="journal article" date="2000" name="Nature">
        <title>The genome sequence of the plant pathogen Xylella fastidiosa.</title>
        <authorList>
            <person name="Simpson A.J."/>
            <person name="Reinach F.C."/>
            <person name="Arruda P."/>
            <person name="Abreu F.A."/>
            <person name="Acencio M."/>
            <person name="Alvarenga R."/>
            <person name="Alves L.M."/>
            <person name="Araya J.E."/>
            <person name="Baia G.S."/>
            <person name="Baptista C.S."/>
            <person name="Barros M.H."/>
            <person name="Bonaccorsi E.D."/>
            <person name="Bordin S."/>
            <person name="Bove J.M."/>
            <person name="Briones M.R."/>
            <person name="Bueno M.R."/>
            <person name="Camargo A.A."/>
            <person name="Camargo L.E."/>
            <person name="Carraro D.M."/>
            <person name="Carrer H."/>
            <person name="Colauto N.B."/>
            <person name="Colombo C."/>
            <person name="Costa F.F."/>
            <person name="Costa M.C."/>
            <person name="Costa-Neto C.M."/>
            <person name="Coutinho L.L."/>
            <person name="Cristofani M."/>
            <person name="Dias-Neto E."/>
            <person name="Docena C."/>
            <person name="El-Dorry H."/>
            <person name="Facincani A.P."/>
            <person name="Ferreira A.J."/>
            <person name="Ferreira V.C."/>
            <person name="Ferro J.A."/>
            <person name="Fraga J.S."/>
            <person name="Franca S.C."/>
            <person name="Franco M.C."/>
            <person name="Frohme M."/>
            <person name="Furlan L.R."/>
            <person name="Garnier M."/>
            <person name="Goldman G.H."/>
            <person name="Goldman M.H."/>
            <person name="Gomes S.L."/>
            <person name="Gruber A."/>
            <person name="Ho P.L."/>
            <person name="Hoheisel J.D."/>
            <person name="Junqueira M.L."/>
            <person name="Kemper E.L."/>
            <person name="Kitajima J.P."/>
            <person name="Krieger J.E."/>
            <person name="Kuramae E.E."/>
            <person name="Laigret F."/>
            <person name="Lambais M.R."/>
            <person name="Leite L.C."/>
            <person name="Lemos E.G."/>
            <person name="Lemos M.V."/>
            <person name="Lopes S.A."/>
            <person name="Lopes C.R."/>
            <person name="Machado J.A."/>
            <person name="Machado M.A."/>
            <person name="Madeira A.M."/>
            <person name="Madeira H.M."/>
            <person name="Marino C.L."/>
            <person name="Marques M.V."/>
            <person name="Martins E.A."/>
            <person name="Martins E.M."/>
            <person name="Matsukuma A.Y."/>
            <person name="Menck C.F."/>
            <person name="Miracca E.C."/>
            <person name="Miyaki C.Y."/>
            <person name="Monteriro-Vitorello C.B."/>
            <person name="Moon D.H."/>
            <person name="Nagai M.A."/>
            <person name="Nascimento A.L."/>
            <person name="Netto L.E."/>
            <person name="Nhani A.Jr."/>
            <person name="Nobrega F.G."/>
            <person name="Nunes L.R."/>
            <person name="Oliveira M.A."/>
            <person name="de Oliveira M.C."/>
            <person name="de Oliveira R.C."/>
            <person name="Palmieri D.A."/>
            <person name="Paris A."/>
            <person name="Peixoto B.R."/>
            <person name="Pereira G.A."/>
            <person name="Pereira H.A.Jr."/>
            <person name="Pesquero J.B."/>
            <person name="Quaggio R.B."/>
            <person name="Roberto P.G."/>
            <person name="Rodrigues V."/>
            <person name="de M Rosa A.J."/>
            <person name="de Rosa V.E.Jr."/>
            <person name="de Sa R.G."/>
            <person name="Santelli R.V."/>
            <person name="Sawasaki H.E."/>
            <person name="da Silva A.C."/>
            <person name="da Silva A.M."/>
            <person name="da Silva F.R."/>
            <person name="da Silva W.A.Jr."/>
            <person name="da Silveira J.F."/>
            <person name="Silvestri M.L."/>
            <person name="Siqueira W.J."/>
            <person name="de Souza A.A."/>
            <person name="de Souza A.P."/>
            <person name="Terenzi M.F."/>
            <person name="Truffi D."/>
            <person name="Tsai S.M."/>
            <person name="Tsuhako M.H."/>
            <person name="Vallada H."/>
            <person name="Van Sluys M.A."/>
            <person name="Verjovski-Almeida S."/>
            <person name="Vettore A.L."/>
            <person name="Zago M.A."/>
            <person name="Zatz M."/>
            <person name="Meidanis J."/>
            <person name="Setubal J.C."/>
        </authorList>
    </citation>
    <scope>NUCLEOTIDE SEQUENCE [LARGE SCALE GENOMIC DNA]</scope>
    <source>
        <strain evidence="2 3">9a5c</strain>
        <plasmid evidence="3">Plasmid pXF51</plasmid>
    </source>
</reference>
<gene>
    <name evidence="2" type="ordered locus">XF_a0063</name>
</gene>
<evidence type="ECO:0000256" key="1">
    <source>
        <dbReference type="SAM" id="Phobius"/>
    </source>
</evidence>
<protein>
    <submittedName>
        <fullName evidence="2">Uncharacterized protein</fullName>
    </submittedName>
</protein>
<sequence>MGKGPKGPVRVAHCPYGALGGGACGQRLAAVGNGFSVVHGRKSVRVAHCPQIHGLFAFACFVVCIFAPAKILNLNHQSFRPYPLQGCGPGLWPRLLPANQTVHRTVWRWGAWPSSYYGVPQPLRLASRGEGVRPAFCAKSCLYAFSL</sequence>
<dbReference type="EMBL" id="AE003851">
    <property type="protein sequence ID" value="AAF85631.1"/>
    <property type="molecule type" value="Genomic_DNA"/>
</dbReference>
<dbReference type="AlphaFoldDB" id="Q9PHE5"/>
<evidence type="ECO:0000313" key="3">
    <source>
        <dbReference type="Proteomes" id="UP000000812"/>
    </source>
</evidence>
<feature type="transmembrane region" description="Helical" evidence="1">
    <location>
        <begin position="52"/>
        <end position="72"/>
    </location>
</feature>
<keyword evidence="1" id="KW-0812">Transmembrane</keyword>
<accession>Q9PHE5</accession>
<dbReference type="PIR" id="F82868">
    <property type="entry name" value="F82868"/>
</dbReference>
<dbReference type="PROSITE" id="PS51257">
    <property type="entry name" value="PROKAR_LIPOPROTEIN"/>
    <property type="match status" value="1"/>
</dbReference>
<name>Q9PHE5_XYLFA</name>
<dbReference type="KEGG" id="xfa:XF_a0063"/>
<keyword evidence="1" id="KW-0472">Membrane</keyword>
<dbReference type="HOGENOM" id="CLU_1767355_0_0_6"/>
<evidence type="ECO:0000313" key="2">
    <source>
        <dbReference type="EMBL" id="AAF85631.1"/>
    </source>
</evidence>
<proteinExistence type="predicted"/>
<keyword evidence="2" id="KW-0614">Plasmid</keyword>